<evidence type="ECO:0000313" key="4">
    <source>
        <dbReference type="Proteomes" id="UP001596958"/>
    </source>
</evidence>
<gene>
    <name evidence="3" type="ORF">ACFQZS_11100</name>
</gene>
<feature type="signal peptide" evidence="1">
    <location>
        <begin position="1"/>
        <end position="20"/>
    </location>
</feature>
<comment type="caution">
    <text evidence="3">The sequence shown here is derived from an EMBL/GenBank/DDBJ whole genome shotgun (WGS) entry which is preliminary data.</text>
</comment>
<feature type="chain" id="PRO_5045614929" evidence="1">
    <location>
        <begin position="21"/>
        <end position="193"/>
    </location>
</feature>
<reference evidence="4" key="1">
    <citation type="journal article" date="2019" name="Int. J. Syst. Evol. Microbiol.">
        <title>The Global Catalogue of Microorganisms (GCM) 10K type strain sequencing project: providing services to taxonomists for standard genome sequencing and annotation.</title>
        <authorList>
            <consortium name="The Broad Institute Genomics Platform"/>
            <consortium name="The Broad Institute Genome Sequencing Center for Infectious Disease"/>
            <person name="Wu L."/>
            <person name="Ma J."/>
        </authorList>
    </citation>
    <scope>NUCLEOTIDE SEQUENCE [LARGE SCALE GENOMIC DNA]</scope>
    <source>
        <strain evidence="4">CCUG 63418</strain>
    </source>
</reference>
<evidence type="ECO:0000313" key="3">
    <source>
        <dbReference type="EMBL" id="MFD0750693.1"/>
    </source>
</evidence>
<feature type="domain" description="Outer membrane protein beta-barrel" evidence="2">
    <location>
        <begin position="21"/>
        <end position="173"/>
    </location>
</feature>
<evidence type="ECO:0000256" key="1">
    <source>
        <dbReference type="SAM" id="SignalP"/>
    </source>
</evidence>
<evidence type="ECO:0000259" key="2">
    <source>
        <dbReference type="Pfam" id="PF13568"/>
    </source>
</evidence>
<accession>A0ABW2YZP5</accession>
<keyword evidence="4" id="KW-1185">Reference proteome</keyword>
<dbReference type="RefSeq" id="WP_377100176.1">
    <property type="nucleotide sequence ID" value="NZ_JBHTHU010000006.1"/>
</dbReference>
<keyword evidence="1" id="KW-0732">Signal</keyword>
<organism evidence="3 4">
    <name type="scientific">Mucilaginibacter calamicampi</name>
    <dbReference type="NCBI Taxonomy" id="1302352"/>
    <lineage>
        <taxon>Bacteria</taxon>
        <taxon>Pseudomonadati</taxon>
        <taxon>Bacteroidota</taxon>
        <taxon>Sphingobacteriia</taxon>
        <taxon>Sphingobacteriales</taxon>
        <taxon>Sphingobacteriaceae</taxon>
        <taxon>Mucilaginibacter</taxon>
    </lineage>
</organism>
<dbReference type="Pfam" id="PF13568">
    <property type="entry name" value="OMP_b-brl_2"/>
    <property type="match status" value="1"/>
</dbReference>
<dbReference type="InterPro" id="IPR025665">
    <property type="entry name" value="Beta-barrel_OMP_2"/>
</dbReference>
<sequence>MKKYLLGAALLMAVSISAKAQFSLGVKGGVNFSKIATDNLNESTVAGYQAGLFARVGSGVYLQPEVYVSSKGGKFNSTANNTNYSGDVKFTTLNVPLLLGTAIGDDSFNFRIMGGPIYSYIMDKSQNFSANFNGAYADFGNYKNSTLGYQVGAGVDIGAITADLRYEGGLTDVNKNYGQRQNLWALSVGFKFF</sequence>
<protein>
    <submittedName>
        <fullName evidence="3">Porin family protein</fullName>
    </submittedName>
</protein>
<dbReference type="EMBL" id="JBHTHU010000006">
    <property type="protein sequence ID" value="MFD0750693.1"/>
    <property type="molecule type" value="Genomic_DNA"/>
</dbReference>
<name>A0ABW2YZP5_9SPHI</name>
<dbReference type="Proteomes" id="UP001596958">
    <property type="component" value="Unassembled WGS sequence"/>
</dbReference>
<proteinExistence type="predicted"/>